<sequence length="218" mass="26302">MKKKITKKNLTSLKKIRNLWFLIDGILIITWVFSFPILWNVVSDENQNLILTLCCTGLVWFIGFPALWSIFRFINLKYCLMSRESIARCIDNYLKYDSKYTRVMIHEMKKRNINVEINDGNDSYFDDFIREIRLNGKSLFSCYRNDGIYLNEKNKRIAIESYVSYELLAYLYFEIKECTEITDKRINEEEEKRKQLKAEERNRKCKELEDSIFRDIQK</sequence>
<evidence type="ECO:0000313" key="4">
    <source>
        <dbReference type="Proteomes" id="UP001230220"/>
    </source>
</evidence>
<feature type="transmembrane region" description="Helical" evidence="2">
    <location>
        <begin position="21"/>
        <end position="42"/>
    </location>
</feature>
<accession>A0ABU0E928</accession>
<keyword evidence="2" id="KW-0812">Transmembrane</keyword>
<keyword evidence="1" id="KW-0175">Coiled coil</keyword>
<keyword evidence="2" id="KW-0472">Membrane</keyword>
<organism evidence="3 4">
    <name type="scientific">Breznakia pachnodae</name>
    <dbReference type="NCBI Taxonomy" id="265178"/>
    <lineage>
        <taxon>Bacteria</taxon>
        <taxon>Bacillati</taxon>
        <taxon>Bacillota</taxon>
        <taxon>Erysipelotrichia</taxon>
        <taxon>Erysipelotrichales</taxon>
        <taxon>Erysipelotrichaceae</taxon>
        <taxon>Breznakia</taxon>
    </lineage>
</organism>
<evidence type="ECO:0000256" key="2">
    <source>
        <dbReference type="SAM" id="Phobius"/>
    </source>
</evidence>
<proteinExistence type="predicted"/>
<dbReference type="RefSeq" id="WP_307412039.1">
    <property type="nucleotide sequence ID" value="NZ_JAUSUR010000010.1"/>
</dbReference>
<comment type="caution">
    <text evidence="3">The sequence shown here is derived from an EMBL/GenBank/DDBJ whole genome shotgun (WGS) entry which is preliminary data.</text>
</comment>
<dbReference type="Proteomes" id="UP001230220">
    <property type="component" value="Unassembled WGS sequence"/>
</dbReference>
<feature type="transmembrane region" description="Helical" evidence="2">
    <location>
        <begin position="48"/>
        <end position="71"/>
    </location>
</feature>
<dbReference type="EMBL" id="JAUSUR010000010">
    <property type="protein sequence ID" value="MDQ0363231.1"/>
    <property type="molecule type" value="Genomic_DNA"/>
</dbReference>
<feature type="coiled-coil region" evidence="1">
    <location>
        <begin position="179"/>
        <end position="209"/>
    </location>
</feature>
<evidence type="ECO:0000256" key="1">
    <source>
        <dbReference type="SAM" id="Coils"/>
    </source>
</evidence>
<protein>
    <submittedName>
        <fullName evidence="3">Uncharacterized protein</fullName>
    </submittedName>
</protein>
<name>A0ABU0E928_9FIRM</name>
<reference evidence="3 4" key="1">
    <citation type="submission" date="2023-07" db="EMBL/GenBank/DDBJ databases">
        <title>Genomic Encyclopedia of Type Strains, Phase IV (KMG-IV): sequencing the most valuable type-strain genomes for metagenomic binning, comparative biology and taxonomic classification.</title>
        <authorList>
            <person name="Goeker M."/>
        </authorList>
    </citation>
    <scope>NUCLEOTIDE SEQUENCE [LARGE SCALE GENOMIC DNA]</scope>
    <source>
        <strain evidence="3 4">DSM 16784</strain>
    </source>
</reference>
<keyword evidence="4" id="KW-1185">Reference proteome</keyword>
<keyword evidence="2" id="KW-1133">Transmembrane helix</keyword>
<evidence type="ECO:0000313" key="3">
    <source>
        <dbReference type="EMBL" id="MDQ0363231.1"/>
    </source>
</evidence>
<gene>
    <name evidence="3" type="ORF">J2S15_003992</name>
</gene>